<organism evidence="2 3">
    <name type="scientific">Rhizorhabdus wittichii (strain DSM 6014 / CCUG 31198 / JCM 15750 / NBRC 105917 / EY 4224 / RW1)</name>
    <name type="common">Sphingomonas wittichii</name>
    <dbReference type="NCBI Taxonomy" id="392499"/>
    <lineage>
        <taxon>Bacteria</taxon>
        <taxon>Pseudomonadati</taxon>
        <taxon>Pseudomonadota</taxon>
        <taxon>Alphaproteobacteria</taxon>
        <taxon>Sphingomonadales</taxon>
        <taxon>Sphingomonadaceae</taxon>
        <taxon>Rhizorhabdus</taxon>
    </lineage>
</organism>
<dbReference type="KEGG" id="swi:Swit_3392"/>
<dbReference type="InterPro" id="IPR039422">
    <property type="entry name" value="MarR/SlyA-like"/>
</dbReference>
<sequence>MLKLETFLPYRLNRLTARVSERTRAVYRRYHDLTVPEWRVLASLFEHERMTAREIGLYSAMHKTKVSRAVRALEQRRWLRRETNMANRREEFLWLTSQGRQAFSEMAPALQMFENALVERTGHSRADILAILDAIEQAVW</sequence>
<dbReference type="SMART" id="SM00347">
    <property type="entry name" value="HTH_MARR"/>
    <property type="match status" value="1"/>
</dbReference>
<dbReference type="InterPro" id="IPR036390">
    <property type="entry name" value="WH_DNA-bd_sf"/>
</dbReference>
<evidence type="ECO:0000313" key="2">
    <source>
        <dbReference type="EMBL" id="ABQ69738.1"/>
    </source>
</evidence>
<dbReference type="Proteomes" id="UP000001989">
    <property type="component" value="Chromosome"/>
</dbReference>
<dbReference type="GO" id="GO:0003700">
    <property type="term" value="F:DNA-binding transcription factor activity"/>
    <property type="evidence" value="ECO:0007669"/>
    <property type="project" value="InterPro"/>
</dbReference>
<name>A0A9J9LFB4_RHIWR</name>
<dbReference type="InterPro" id="IPR036388">
    <property type="entry name" value="WH-like_DNA-bd_sf"/>
</dbReference>
<dbReference type="PANTHER" id="PTHR33164:SF57">
    <property type="entry name" value="MARR-FAMILY TRANSCRIPTIONAL REGULATOR"/>
    <property type="match status" value="1"/>
</dbReference>
<keyword evidence="3" id="KW-1185">Reference proteome</keyword>
<dbReference type="PROSITE" id="PS50995">
    <property type="entry name" value="HTH_MARR_2"/>
    <property type="match status" value="1"/>
</dbReference>
<dbReference type="Pfam" id="PF01047">
    <property type="entry name" value="MarR"/>
    <property type="match status" value="1"/>
</dbReference>
<dbReference type="Gene3D" id="1.10.10.10">
    <property type="entry name" value="Winged helix-like DNA-binding domain superfamily/Winged helix DNA-binding domain"/>
    <property type="match status" value="1"/>
</dbReference>
<feature type="domain" description="HTH marR-type" evidence="1">
    <location>
        <begin position="5"/>
        <end position="137"/>
    </location>
</feature>
<reference evidence="2 3" key="1">
    <citation type="journal article" date="2010" name="J. Bacteriol.">
        <title>Genome sequence of the dioxin-mineralizing bacterium Sphingomonas wittichii RW1.</title>
        <authorList>
            <person name="Miller T.R."/>
            <person name="Delcher A.L."/>
            <person name="Salzberg S.L."/>
            <person name="Saunders E."/>
            <person name="Detter J.C."/>
            <person name="Halden R.U."/>
        </authorList>
    </citation>
    <scope>NUCLEOTIDE SEQUENCE [LARGE SCALE GENOMIC DNA]</scope>
    <source>
        <strain evidence="3">DSM 6014 / CCUG 31198 / JCM 15750 / NBRC 105917 / EY 4224 / RW1</strain>
    </source>
</reference>
<dbReference type="OrthoDB" id="9806864at2"/>
<proteinExistence type="predicted"/>
<gene>
    <name evidence="2" type="ordered locus">Swit_3392</name>
</gene>
<evidence type="ECO:0000259" key="1">
    <source>
        <dbReference type="PROSITE" id="PS50995"/>
    </source>
</evidence>
<dbReference type="GO" id="GO:0006950">
    <property type="term" value="P:response to stress"/>
    <property type="evidence" value="ECO:0007669"/>
    <property type="project" value="TreeGrafter"/>
</dbReference>
<dbReference type="PANTHER" id="PTHR33164">
    <property type="entry name" value="TRANSCRIPTIONAL REGULATOR, MARR FAMILY"/>
    <property type="match status" value="1"/>
</dbReference>
<evidence type="ECO:0000313" key="3">
    <source>
        <dbReference type="Proteomes" id="UP000001989"/>
    </source>
</evidence>
<accession>A0A9J9LFB4</accession>
<dbReference type="InterPro" id="IPR000835">
    <property type="entry name" value="HTH_MarR-typ"/>
</dbReference>
<protein>
    <submittedName>
        <fullName evidence="2">Transcriptional regulator, MarR family</fullName>
    </submittedName>
</protein>
<dbReference type="SUPFAM" id="SSF46785">
    <property type="entry name" value="Winged helix' DNA-binding domain"/>
    <property type="match status" value="1"/>
</dbReference>
<dbReference type="EMBL" id="CP000699">
    <property type="protein sequence ID" value="ABQ69738.1"/>
    <property type="molecule type" value="Genomic_DNA"/>
</dbReference>
<dbReference type="AlphaFoldDB" id="A0A9J9LFB4"/>